<organism evidence="2 3">
    <name type="scientific">Candidatus Merdivicinus excrementipullorum</name>
    <dbReference type="NCBI Taxonomy" id="2840867"/>
    <lineage>
        <taxon>Bacteria</taxon>
        <taxon>Bacillati</taxon>
        <taxon>Bacillota</taxon>
        <taxon>Clostridia</taxon>
        <taxon>Eubacteriales</taxon>
        <taxon>Oscillospiraceae</taxon>
        <taxon>Oscillospiraceae incertae sedis</taxon>
        <taxon>Candidatus Merdivicinus</taxon>
    </lineage>
</organism>
<comment type="caution">
    <text evidence="2">The sequence shown here is derived from an EMBL/GenBank/DDBJ whole genome shotgun (WGS) entry which is preliminary data.</text>
</comment>
<dbReference type="Pfam" id="PF01208">
    <property type="entry name" value="URO-D"/>
    <property type="match status" value="1"/>
</dbReference>
<sequence length="350" mass="39871">MTFRENYLRMARFERPDYIPMSYCINGACWNAYPQEQLLDLMEAHPFLFPNFKRPETPMKLDFHPVARKDAPYRDDWGCVWETTQDGITGTVTGHPLADWENFKTYLPPDPEKVMGIGPIDWAQEAKSIAAARERGDFVGRGLRHGHTFLQLCDIRGYENLLFDMADEEPRLWELIDMVEQFNMGLITRYCALGVDMMGYAEDLGMQKGPMLSPDQFEKYILPSYRRLIKPARDSGALIHMHSDGDLHQLLDGILSVGVDIINLQDLVNGIDWIKEKVAGKHCIELDIDRQSVTVNGTPKDIDRLIRSEVEALGSKQGGLCMIYGLYPGTPIENAAAVMDAMEKYAFYFS</sequence>
<dbReference type="Gene3D" id="3.20.20.210">
    <property type="match status" value="1"/>
</dbReference>
<dbReference type="GO" id="GO:0006779">
    <property type="term" value="P:porphyrin-containing compound biosynthetic process"/>
    <property type="evidence" value="ECO:0007669"/>
    <property type="project" value="InterPro"/>
</dbReference>
<dbReference type="PANTHER" id="PTHR47099">
    <property type="entry name" value="METHYLCOBAMIDE:COM METHYLTRANSFERASE MTBA"/>
    <property type="match status" value="1"/>
</dbReference>
<reference evidence="2" key="2">
    <citation type="journal article" date="2021" name="PeerJ">
        <title>Extensive microbial diversity within the chicken gut microbiome revealed by metagenomics and culture.</title>
        <authorList>
            <person name="Gilroy R."/>
            <person name="Ravi A."/>
            <person name="Getino M."/>
            <person name="Pursley I."/>
            <person name="Horton D.L."/>
            <person name="Alikhan N.F."/>
            <person name="Baker D."/>
            <person name="Gharbi K."/>
            <person name="Hall N."/>
            <person name="Watson M."/>
            <person name="Adriaenssens E.M."/>
            <person name="Foster-Nyarko E."/>
            <person name="Jarju S."/>
            <person name="Secka A."/>
            <person name="Antonio M."/>
            <person name="Oren A."/>
            <person name="Chaudhuri R.R."/>
            <person name="La Ragione R."/>
            <person name="Hildebrand F."/>
            <person name="Pallen M.J."/>
        </authorList>
    </citation>
    <scope>NUCLEOTIDE SEQUENCE</scope>
    <source>
        <strain evidence="2">CHK199-13235</strain>
    </source>
</reference>
<dbReference type="InterPro" id="IPR038071">
    <property type="entry name" value="UROD/MetE-like_sf"/>
</dbReference>
<gene>
    <name evidence="2" type="ORF">IAB51_06385</name>
</gene>
<dbReference type="InterPro" id="IPR000257">
    <property type="entry name" value="Uroporphyrinogen_deCOase"/>
</dbReference>
<evidence type="ECO:0000313" key="3">
    <source>
        <dbReference type="Proteomes" id="UP000824002"/>
    </source>
</evidence>
<dbReference type="SUPFAM" id="SSF51726">
    <property type="entry name" value="UROD/MetE-like"/>
    <property type="match status" value="1"/>
</dbReference>
<dbReference type="Proteomes" id="UP000824002">
    <property type="component" value="Unassembled WGS sequence"/>
</dbReference>
<dbReference type="EMBL" id="DVJP01000042">
    <property type="protein sequence ID" value="HIS76426.1"/>
    <property type="molecule type" value="Genomic_DNA"/>
</dbReference>
<feature type="domain" description="Uroporphyrinogen decarboxylase (URO-D)" evidence="1">
    <location>
        <begin position="156"/>
        <end position="345"/>
    </location>
</feature>
<name>A0A9D1FM81_9FIRM</name>
<protein>
    <recommendedName>
        <fullName evidence="1">Uroporphyrinogen decarboxylase (URO-D) domain-containing protein</fullName>
    </recommendedName>
</protein>
<evidence type="ECO:0000259" key="1">
    <source>
        <dbReference type="Pfam" id="PF01208"/>
    </source>
</evidence>
<evidence type="ECO:0000313" key="2">
    <source>
        <dbReference type="EMBL" id="HIS76426.1"/>
    </source>
</evidence>
<dbReference type="InterPro" id="IPR052024">
    <property type="entry name" value="Methanogen_methyltrans"/>
</dbReference>
<proteinExistence type="predicted"/>
<dbReference type="PANTHER" id="PTHR47099:SF1">
    <property type="entry name" value="METHYLCOBAMIDE:COM METHYLTRANSFERASE MTBA"/>
    <property type="match status" value="1"/>
</dbReference>
<dbReference type="AlphaFoldDB" id="A0A9D1FM81"/>
<reference evidence="2" key="1">
    <citation type="submission" date="2020-10" db="EMBL/GenBank/DDBJ databases">
        <authorList>
            <person name="Gilroy R."/>
        </authorList>
    </citation>
    <scope>NUCLEOTIDE SEQUENCE</scope>
    <source>
        <strain evidence="2">CHK199-13235</strain>
    </source>
</reference>
<accession>A0A9D1FM81</accession>
<dbReference type="GO" id="GO:0004853">
    <property type="term" value="F:uroporphyrinogen decarboxylase activity"/>
    <property type="evidence" value="ECO:0007669"/>
    <property type="project" value="InterPro"/>
</dbReference>